<name>A0A2U2BLR0_ALCFA</name>
<accession>A0A2U2BLR0</accession>
<protein>
    <submittedName>
        <fullName evidence="2">Uncharacterized protein</fullName>
    </submittedName>
</protein>
<reference evidence="2 3" key="1">
    <citation type="submission" date="2018-05" db="EMBL/GenBank/DDBJ databases">
        <title>Genome Sequence of an Efficient Indole-Degrading Bacterium, Alcaligenes sp.YBY.</title>
        <authorList>
            <person name="Yang B."/>
        </authorList>
    </citation>
    <scope>NUCLEOTIDE SEQUENCE [LARGE SCALE GENOMIC DNA]</scope>
    <source>
        <strain evidence="2 3">YBY</strain>
    </source>
</reference>
<dbReference type="EMBL" id="QEXO01000002">
    <property type="protein sequence ID" value="PWE14897.1"/>
    <property type="molecule type" value="Genomic_DNA"/>
</dbReference>
<feature type="compositionally biased region" description="Basic and acidic residues" evidence="1">
    <location>
        <begin position="32"/>
        <end position="57"/>
    </location>
</feature>
<gene>
    <name evidence="2" type="ORF">DF183_09395</name>
</gene>
<feature type="region of interest" description="Disordered" evidence="1">
    <location>
        <begin position="1"/>
        <end position="94"/>
    </location>
</feature>
<evidence type="ECO:0000313" key="3">
    <source>
        <dbReference type="Proteomes" id="UP000245216"/>
    </source>
</evidence>
<dbReference type="AlphaFoldDB" id="A0A2U2BLR0"/>
<comment type="caution">
    <text evidence="2">The sequence shown here is derived from an EMBL/GenBank/DDBJ whole genome shotgun (WGS) entry which is preliminary data.</text>
</comment>
<proteinExistence type="predicted"/>
<sequence length="94" mass="10725">MSPTRKDSTERPKPVKAPEPSSESQVDIAGRVQEDLKEVNERGKDKERRRPVDHKATQFDGSPNPEPDKSPYWFKPHDDTPAILPKRRGPKNPD</sequence>
<evidence type="ECO:0000256" key="1">
    <source>
        <dbReference type="SAM" id="MobiDB-lite"/>
    </source>
</evidence>
<feature type="compositionally biased region" description="Basic residues" evidence="1">
    <location>
        <begin position="85"/>
        <end position="94"/>
    </location>
</feature>
<feature type="compositionally biased region" description="Basic and acidic residues" evidence="1">
    <location>
        <begin position="1"/>
        <end position="13"/>
    </location>
</feature>
<organism evidence="2 3">
    <name type="scientific">Alcaligenes faecalis</name>
    <dbReference type="NCBI Taxonomy" id="511"/>
    <lineage>
        <taxon>Bacteria</taxon>
        <taxon>Pseudomonadati</taxon>
        <taxon>Pseudomonadota</taxon>
        <taxon>Betaproteobacteria</taxon>
        <taxon>Burkholderiales</taxon>
        <taxon>Alcaligenaceae</taxon>
        <taxon>Alcaligenes</taxon>
    </lineage>
</organism>
<dbReference type="OrthoDB" id="8637286at2"/>
<evidence type="ECO:0000313" key="2">
    <source>
        <dbReference type="EMBL" id="PWE14897.1"/>
    </source>
</evidence>
<reference evidence="2 3" key="2">
    <citation type="submission" date="2018-05" db="EMBL/GenBank/DDBJ databases">
        <authorList>
            <person name="Lanie J.A."/>
            <person name="Ng W.-L."/>
            <person name="Kazmierczak K.M."/>
            <person name="Andrzejewski T.M."/>
            <person name="Davidsen T.M."/>
            <person name="Wayne K.J."/>
            <person name="Tettelin H."/>
            <person name="Glass J.I."/>
            <person name="Rusch D."/>
            <person name="Podicherti R."/>
            <person name="Tsui H.-C.T."/>
            <person name="Winkler M.E."/>
        </authorList>
    </citation>
    <scope>NUCLEOTIDE SEQUENCE [LARGE SCALE GENOMIC DNA]</scope>
    <source>
        <strain evidence="2 3">YBY</strain>
    </source>
</reference>
<dbReference type="RefSeq" id="WP_042482655.1">
    <property type="nucleotide sequence ID" value="NZ_CAXOJJ010000019.1"/>
</dbReference>
<dbReference type="Proteomes" id="UP000245216">
    <property type="component" value="Unassembled WGS sequence"/>
</dbReference>